<dbReference type="EMBL" id="PGOL01000736">
    <property type="protein sequence ID" value="PKI65686.1"/>
    <property type="molecule type" value="Genomic_DNA"/>
</dbReference>
<keyword evidence="3" id="KW-1185">Reference proteome</keyword>
<comment type="caution">
    <text evidence="2">The sequence shown here is derived from an EMBL/GenBank/DDBJ whole genome shotgun (WGS) entry which is preliminary data.</text>
</comment>
<feature type="chain" id="PRO_5014161186" evidence="1">
    <location>
        <begin position="28"/>
        <end position="121"/>
    </location>
</feature>
<feature type="signal peptide" evidence="1">
    <location>
        <begin position="1"/>
        <end position="27"/>
    </location>
</feature>
<dbReference type="AlphaFoldDB" id="A0A2I0KD51"/>
<organism evidence="2 3">
    <name type="scientific">Punica granatum</name>
    <name type="common">Pomegranate</name>
    <dbReference type="NCBI Taxonomy" id="22663"/>
    <lineage>
        <taxon>Eukaryota</taxon>
        <taxon>Viridiplantae</taxon>
        <taxon>Streptophyta</taxon>
        <taxon>Embryophyta</taxon>
        <taxon>Tracheophyta</taxon>
        <taxon>Spermatophyta</taxon>
        <taxon>Magnoliopsida</taxon>
        <taxon>eudicotyledons</taxon>
        <taxon>Gunneridae</taxon>
        <taxon>Pentapetalae</taxon>
        <taxon>rosids</taxon>
        <taxon>malvids</taxon>
        <taxon>Myrtales</taxon>
        <taxon>Lythraceae</taxon>
        <taxon>Punica</taxon>
    </lineage>
</organism>
<name>A0A2I0KD51_PUNGR</name>
<evidence type="ECO:0000313" key="3">
    <source>
        <dbReference type="Proteomes" id="UP000233551"/>
    </source>
</evidence>
<accession>A0A2I0KD51</accession>
<dbReference type="Proteomes" id="UP000233551">
    <property type="component" value="Unassembled WGS sequence"/>
</dbReference>
<protein>
    <submittedName>
        <fullName evidence="2">Uncharacterized protein</fullName>
    </submittedName>
</protein>
<sequence length="121" mass="13066">MGSVMLVAMLIANWFTIPSSVVKRAESTRLDVVCAVGGCPIGMPECAVDMSAGMGGNVHFSQFLITSLYLDASVGELLLKLTLINELLIFFDDLSTKTIPFGPKTYDHSLNYHARSGGHRS</sequence>
<proteinExistence type="predicted"/>
<reference evidence="2 3" key="1">
    <citation type="submission" date="2017-11" db="EMBL/GenBank/DDBJ databases">
        <title>De-novo sequencing of pomegranate (Punica granatum L.) genome.</title>
        <authorList>
            <person name="Akparov Z."/>
            <person name="Amiraslanov A."/>
            <person name="Hajiyeva S."/>
            <person name="Abbasov M."/>
            <person name="Kaur K."/>
            <person name="Hamwieh A."/>
            <person name="Solovyev V."/>
            <person name="Salamov A."/>
            <person name="Braich B."/>
            <person name="Kosarev P."/>
            <person name="Mahmoud A."/>
            <person name="Hajiyev E."/>
            <person name="Babayeva S."/>
            <person name="Izzatullayeva V."/>
            <person name="Mammadov A."/>
            <person name="Mammadov A."/>
            <person name="Sharifova S."/>
            <person name="Ojaghi J."/>
            <person name="Eynullazada K."/>
            <person name="Bayramov B."/>
            <person name="Abdulazimova A."/>
            <person name="Shahmuradov I."/>
        </authorList>
    </citation>
    <scope>NUCLEOTIDE SEQUENCE [LARGE SCALE GENOMIC DNA]</scope>
    <source>
        <strain evidence="3">cv. AG2017</strain>
        <tissue evidence="2">Leaf</tissue>
    </source>
</reference>
<gene>
    <name evidence="2" type="ORF">CRG98_013911</name>
</gene>
<evidence type="ECO:0000256" key="1">
    <source>
        <dbReference type="SAM" id="SignalP"/>
    </source>
</evidence>
<keyword evidence="1" id="KW-0732">Signal</keyword>
<evidence type="ECO:0000313" key="2">
    <source>
        <dbReference type="EMBL" id="PKI65686.1"/>
    </source>
</evidence>